<organism evidence="1 2">
    <name type="scientific">Capnocytophaga gingivalis</name>
    <dbReference type="NCBI Taxonomy" id="1017"/>
    <lineage>
        <taxon>Bacteria</taxon>
        <taxon>Pseudomonadati</taxon>
        <taxon>Bacteroidota</taxon>
        <taxon>Flavobacteriia</taxon>
        <taxon>Flavobacteriales</taxon>
        <taxon>Flavobacteriaceae</taxon>
        <taxon>Capnocytophaga</taxon>
    </lineage>
</organism>
<dbReference type="Proteomes" id="UP001311730">
    <property type="component" value="Unassembled WGS sequence"/>
</dbReference>
<accession>A0ABU5ZA45</accession>
<gene>
    <name evidence="1" type="ORF">VJJ08_11075</name>
</gene>
<evidence type="ECO:0008006" key="3">
    <source>
        <dbReference type="Google" id="ProtNLM"/>
    </source>
</evidence>
<dbReference type="RefSeq" id="WP_323983952.1">
    <property type="nucleotide sequence ID" value="NZ_JAYKBW010000012.1"/>
</dbReference>
<sequence>MKISFIYIFFSLLLINCKNNEVQKSLSYEKKEKSISITINDKTSINNKKNLNKLFYRLLEIDNEILIDTLSSIEIKGDILMDRMAMDWYLLKIKKIDTISGTVNIYIGEESQYEDDPKLYEWGEVMNNRYIYYIKRKGKYLSISNNLTEGYEDLCIDKDSIKESNLKYYIYENNDME</sequence>
<evidence type="ECO:0000313" key="1">
    <source>
        <dbReference type="EMBL" id="MEB3075828.1"/>
    </source>
</evidence>
<comment type="caution">
    <text evidence="1">The sequence shown here is derived from an EMBL/GenBank/DDBJ whole genome shotgun (WGS) entry which is preliminary data.</text>
</comment>
<dbReference type="EMBL" id="JAYKBW010000012">
    <property type="protein sequence ID" value="MEB3075828.1"/>
    <property type="molecule type" value="Genomic_DNA"/>
</dbReference>
<keyword evidence="2" id="KW-1185">Reference proteome</keyword>
<name>A0ABU5ZA45_9FLAO</name>
<reference evidence="1 2" key="1">
    <citation type="submission" date="2023-12" db="EMBL/GenBank/DDBJ databases">
        <title>Genomic sequences of Capnocytophaga and Parvimonas strains.</title>
        <authorList>
            <person name="Watt R.M."/>
            <person name="Wang M."/>
            <person name="Yang T."/>
            <person name="Tong W.M."/>
        </authorList>
    </citation>
    <scope>NUCLEOTIDE SEQUENCE [LARGE SCALE GENOMIC DNA]</scope>
    <source>
        <strain evidence="1 2">CCUG 13096</strain>
    </source>
</reference>
<proteinExistence type="predicted"/>
<evidence type="ECO:0000313" key="2">
    <source>
        <dbReference type="Proteomes" id="UP001311730"/>
    </source>
</evidence>
<protein>
    <recommendedName>
        <fullName evidence="3">Lipocalin-like domain-containing protein</fullName>
    </recommendedName>
</protein>